<feature type="compositionally biased region" description="Polar residues" evidence="1">
    <location>
        <begin position="428"/>
        <end position="437"/>
    </location>
</feature>
<feature type="compositionally biased region" description="Polar residues" evidence="1">
    <location>
        <begin position="35"/>
        <end position="48"/>
    </location>
</feature>
<dbReference type="Pfam" id="PF08457">
    <property type="entry name" value="Sfi1"/>
    <property type="match status" value="1"/>
</dbReference>
<comment type="caution">
    <text evidence="4">The sequence shown here is derived from an EMBL/GenBank/DDBJ whole genome shotgun (WGS) entry which is preliminary data.</text>
</comment>
<protein>
    <recommendedName>
        <fullName evidence="6">Regulator of V-ATPase in vacuolar membrane protein 1</fullName>
    </recommendedName>
</protein>
<evidence type="ECO:0000259" key="2">
    <source>
        <dbReference type="Pfam" id="PF08457"/>
    </source>
</evidence>
<proteinExistence type="predicted"/>
<feature type="region of interest" description="Disordered" evidence="1">
    <location>
        <begin position="344"/>
        <end position="461"/>
    </location>
</feature>
<evidence type="ECO:0000313" key="5">
    <source>
        <dbReference type="Proteomes" id="UP000251714"/>
    </source>
</evidence>
<evidence type="ECO:0000259" key="3">
    <source>
        <dbReference type="Pfam" id="PF12234"/>
    </source>
</evidence>
<feature type="domain" description="Sfi1 spindle body" evidence="2">
    <location>
        <begin position="450"/>
        <end position="686"/>
    </location>
</feature>
<feature type="region of interest" description="Disordered" evidence="1">
    <location>
        <begin position="1"/>
        <end position="48"/>
    </location>
</feature>
<evidence type="ECO:0000256" key="1">
    <source>
        <dbReference type="SAM" id="MobiDB-lite"/>
    </source>
</evidence>
<dbReference type="PANTHER" id="PTHR13950">
    <property type="entry name" value="RABCONNECTIN-RELATED"/>
    <property type="match status" value="1"/>
</dbReference>
<dbReference type="Proteomes" id="UP000251714">
    <property type="component" value="Unassembled WGS sequence"/>
</dbReference>
<dbReference type="SUPFAM" id="SSF50978">
    <property type="entry name" value="WD40 repeat-like"/>
    <property type="match status" value="1"/>
</dbReference>
<feature type="region of interest" description="Disordered" evidence="1">
    <location>
        <begin position="969"/>
        <end position="1008"/>
    </location>
</feature>
<feature type="compositionally biased region" description="Low complexity" evidence="1">
    <location>
        <begin position="12"/>
        <end position="26"/>
    </location>
</feature>
<reference evidence="4 5" key="1">
    <citation type="submission" date="2017-12" db="EMBL/GenBank/DDBJ databases">
        <title>Genome sequence of the mycotoxigenic crop pathogen Fusarium proliferatum, strain ITEM 2341 from Date Palm.</title>
        <authorList>
            <person name="Almiman B.F."/>
            <person name="Shittu T.A."/>
            <person name="Muthumeenakshi S."/>
            <person name="Baroncelli R."/>
            <person name="Sreenivasaprasada S."/>
        </authorList>
    </citation>
    <scope>NUCLEOTIDE SEQUENCE [LARGE SCALE GENOMIC DNA]</scope>
    <source>
        <strain evidence="4 5">ITEM 2341</strain>
    </source>
</reference>
<dbReference type="PANTHER" id="PTHR13950:SF9">
    <property type="entry name" value="RABCONNECTIN-3A"/>
    <property type="match status" value="1"/>
</dbReference>
<dbReference type="GO" id="GO:0043291">
    <property type="term" value="C:RAVE complex"/>
    <property type="evidence" value="ECO:0007669"/>
    <property type="project" value="TreeGrafter"/>
</dbReference>
<dbReference type="Gene3D" id="2.130.10.10">
    <property type="entry name" value="YVTN repeat-like/Quinoprotein amine dehydrogenase"/>
    <property type="match status" value="1"/>
</dbReference>
<accession>A0A365NPX8</accession>
<feature type="region of interest" description="Disordered" evidence="1">
    <location>
        <begin position="936"/>
        <end position="955"/>
    </location>
</feature>
<feature type="region of interest" description="Disordered" evidence="1">
    <location>
        <begin position="1071"/>
        <end position="1116"/>
    </location>
</feature>
<sequence length="2338" mass="263970">MPSEISRQGLNATSPAASMSPAAQRAVSPSDDGRSSNASRAPSSQDPYYSNEDIAALHAVVVAAQELLDSAPEPKPLPAAALFKAYDVVLPTYGIDPDSDHHLSTFVFRVGGERGDGNLLDKFQAILSRMGIVLEFGDNTTASPRTSTSTSPAVSSSSRQGHSISRQQLTPQKGLQNGHATTGPTVPQSPASASPSPSVSPPELHPHPQDELEFSETDGEEEEEEEEGAYEEMRKAVVSSAMSRWRSLVASRRAQPAQRIPSFPSIPEEASADVRNFEAQPFGDRPPVTGHQTATSPHVNGLEPHTQTSLKDPTDIHTRPVSAQSFMHRPLSVLSNAIRSTTSLIQGNTPQEEHFDEPSRHDDDDDELPHSPVEEPPHQLQEPEEPEAESSQHTQIQNPPEVHSPTTAARSNTVTKHEGTIVHHPVTQEYTRNTIPQHEQPAEEGPLTPEQQVSSEREQSKLIKQAARAREIYLASKVFNHWADRTARRLERDAVARRHMIRFRYFRSWSQAPALREPTTDHMRAAVVMKKWQRIVAQEKSLQATAIEAARAYEQGRTQRVLDMWSCHRLKHLGRQMTASRNRTRAMSKWLSQASHDKALSKAIQTQATLRLQVDAIHKWQGMVETESQLYNTARRIGDIQHSFTYLREWWDQAEVSRRAVGYRQRLMTEKASLAFDEWNLRARAQAFQWRREYLQVTRVFDRWFQCTEQDADMGRRAEEYYEEQAKSNVVKTFRQFKRDSSHMSRLGDRAQLYLGATKLLQVFDRAIKSRRDQDKQQVKRYLMARYTQVSSARKKRNFFAAIDRWRVLAMEDRARSDLIQELRTHKDTQKAILIADAWKRQADVDQRRMQDAKLQHAEGWLEAWKVYTVDLEQRDTDAWQLWAADKQRQSLKSWSIASLQQSGQGHTAIEVQRKHERERRNRVLQYWRQRGDRIRSMAPETRAQPQSVPAAWPRGSWRALSGRRSLASRNDRGFDYSSTPLETPTRWTGQPFSMSTMMPPGSMAPLREADENDEAFSLPADEDDELPASPSLRPASRGPGQFSGLPSTTPMAPVPSHLERDTQARDPEFDQDLASTAGPGRPGPSRRPVAARSFGVRPPNGRTIGLLPSSPEPNSPAIISRSLGARPSATRFGLPRQTTTTKFTPATRSVYITGSAFAILEGSHGILQTVYDEGEQPLEAIAFDEATGKIATCTLTQVRVYKPFGSREDTLKWALESTLEIPYPNPDDVPCTLSWGSSAELLLGTQYLSLFDTKTEPRCLWQKKLPSIAKYALLSYDSRYIATSSHHDHLIKVWRRLNFGADEVRFDLTYLRHPNIITSVRWRRPFHVEQASDNVLYTTCLDKCIRVWTPTDTPDGKHWQLWGQVDLCAPSQENPEGLDMRFALVLDGRDFTASVEQAVQARMSDDSTTDDPVALDHLVAVATKNPEICIALDGKGIMSAWALENVGSSTANSPTLFKVAQVKDVHFELLSNFLPAKDTPHTEIQTYCDKESGKVHFMLHAFDGRIGVFTGSVADLFDPMTNDRRLALQTIWSGHSTSITKIVRNFSGRAVVSRTRDGESIVWKHMLSPRDNSGLTLTRGSVIPEKGHIHRICVLRKGRFVVFLRHDTFSLWDCRTNRATALSQCDYEVLGKPLCLIILPRSDVKNYTVAHIATITSEGHGIVWEVQLPRYFDDPKTTAGANVEELCRFEIKDIKSLAYVLPVDPAGSQPIVSGFLDIFARDVAISYTHTGRVDFWTARVDPEQRSVGWLSTCTTETGVSEPALVSGSTLKKAALVNSSRSQLTIWDIGGARLEYENNFQEHQVIQDLDWTSTPDGQSILAVGFPYRIILLSQMRFDYLNKGPAWAQIREISIRELTPHPIGDSTWLGDGHLVIGAGNQMFVQDRHVGISESMKTDLRLPLRKDGKLDLFQVVQRFNGPLPVFHPQFLMQCILSGKATLVRRILVALHKTLKYHIDGEMLDDYLGMDLSEFYMPEQSHTLAVDKSSGAYLNGSNTDETDDEDIFTEQTAVSINEKLVKIDIIQLSGHEQIQLADIIECVALVERHRRSMDENGARFMLLFRQHALRKGRTNEMHLSWREINWAFHSNSQDILVDFVSRQNHGSMLWEHARESGLFMWLTDPTALKAQFELIARNEYTKNEVKNPVDCSLYYLALRKKTVLQGLWRMANWNKEQAATQRLLANNFEDPKWRSAALKNAYALLSRRRFEYAAAFFLLADHLHDAVQTLQTLRGASKITPKVEWEFVLHSAKLYDRMGCDLLGLDIVRNWEFQQSPGATGLGGEVNPLKLLRRRSSLVVADLPSPTLKFDSHRENKKTVKPPPTTFEEPDAGSLLDSFGF</sequence>
<feature type="compositionally biased region" description="Basic and acidic residues" evidence="1">
    <location>
        <begin position="351"/>
        <end position="377"/>
    </location>
</feature>
<dbReference type="InterPro" id="IPR036322">
    <property type="entry name" value="WD40_repeat_dom_sf"/>
</dbReference>
<dbReference type="InterPro" id="IPR052208">
    <property type="entry name" value="DmX-like/RAVE_component"/>
</dbReference>
<dbReference type="InterPro" id="IPR015943">
    <property type="entry name" value="WD40/YVTN_repeat-like_dom_sf"/>
</dbReference>
<feature type="compositionally biased region" description="Acidic residues" evidence="1">
    <location>
        <begin position="211"/>
        <end position="230"/>
    </location>
</feature>
<organism evidence="4 5">
    <name type="scientific">Gibberella intermedia</name>
    <name type="common">Bulb rot disease fungus</name>
    <name type="synonym">Fusarium proliferatum</name>
    <dbReference type="NCBI Taxonomy" id="948311"/>
    <lineage>
        <taxon>Eukaryota</taxon>
        <taxon>Fungi</taxon>
        <taxon>Dikarya</taxon>
        <taxon>Ascomycota</taxon>
        <taxon>Pezizomycotina</taxon>
        <taxon>Sordariomycetes</taxon>
        <taxon>Hypocreomycetidae</taxon>
        <taxon>Hypocreales</taxon>
        <taxon>Nectriaceae</taxon>
        <taxon>Fusarium</taxon>
        <taxon>Fusarium fujikuroi species complex</taxon>
    </lineage>
</organism>
<gene>
    <name evidence="4" type="ORF">FPRO05_00935</name>
</gene>
<feature type="compositionally biased region" description="Polar residues" evidence="1">
    <location>
        <begin position="391"/>
        <end position="414"/>
    </location>
</feature>
<dbReference type="EMBL" id="PKMI01000001">
    <property type="protein sequence ID" value="RBA22588.1"/>
    <property type="molecule type" value="Genomic_DNA"/>
</dbReference>
<feature type="region of interest" description="Disordered" evidence="1">
    <location>
        <begin position="2307"/>
        <end position="2338"/>
    </location>
</feature>
<dbReference type="InterPro" id="IPR013665">
    <property type="entry name" value="Sfi1_dom"/>
</dbReference>
<feature type="compositionally biased region" description="Polar residues" evidence="1">
    <location>
        <begin position="169"/>
        <end position="185"/>
    </location>
</feature>
<evidence type="ECO:0008006" key="6">
    <source>
        <dbReference type="Google" id="ProtNLM"/>
    </source>
</evidence>
<feature type="compositionally biased region" description="Polar residues" evidence="1">
    <location>
        <begin position="977"/>
        <end position="997"/>
    </location>
</feature>
<feature type="compositionally biased region" description="Low complexity" evidence="1">
    <location>
        <begin position="140"/>
        <end position="168"/>
    </location>
</feature>
<evidence type="ECO:0000313" key="4">
    <source>
        <dbReference type="EMBL" id="RBA22588.1"/>
    </source>
</evidence>
<name>A0A365NPX8_GIBIN</name>
<feature type="compositionally biased region" description="Polar residues" evidence="1">
    <location>
        <begin position="1"/>
        <end position="11"/>
    </location>
</feature>
<feature type="region of interest" description="Disordered" evidence="1">
    <location>
        <begin position="138"/>
        <end position="234"/>
    </location>
</feature>
<dbReference type="InterPro" id="IPR022033">
    <property type="entry name" value="Rav1p_C"/>
</dbReference>
<feature type="region of interest" description="Disordered" evidence="1">
    <location>
        <begin position="249"/>
        <end position="319"/>
    </location>
</feature>
<feature type="region of interest" description="Disordered" evidence="1">
    <location>
        <begin position="1020"/>
        <end position="1058"/>
    </location>
</feature>
<dbReference type="Pfam" id="PF12234">
    <property type="entry name" value="Rav1p_C"/>
    <property type="match status" value="1"/>
</dbReference>
<feature type="compositionally biased region" description="Low complexity" evidence="1">
    <location>
        <begin position="186"/>
        <end position="197"/>
    </location>
</feature>
<dbReference type="GO" id="GO:0007035">
    <property type="term" value="P:vacuolar acidification"/>
    <property type="evidence" value="ECO:0007669"/>
    <property type="project" value="TreeGrafter"/>
</dbReference>
<feature type="domain" description="RAVE complex protein Rav1 C-terminal" evidence="3">
    <location>
        <begin position="1732"/>
        <end position="2227"/>
    </location>
</feature>